<protein>
    <submittedName>
        <fullName evidence="3">Fumarylacetoacetate hydrolase family protein</fullName>
    </submittedName>
</protein>
<name>A0ABS7PRD2_9SPHN</name>
<dbReference type="PANTHER" id="PTHR30143">
    <property type="entry name" value="ACID HYDRATASE"/>
    <property type="match status" value="1"/>
</dbReference>
<dbReference type="PANTHER" id="PTHR30143:SF0">
    <property type="entry name" value="2-KETO-4-PENTENOATE HYDRATASE"/>
    <property type="match status" value="1"/>
</dbReference>
<evidence type="ECO:0000256" key="1">
    <source>
        <dbReference type="ARBA" id="ARBA00023239"/>
    </source>
</evidence>
<feature type="domain" description="Fumarylacetoacetase-like C-terminal" evidence="2">
    <location>
        <begin position="87"/>
        <end position="252"/>
    </location>
</feature>
<keyword evidence="1" id="KW-0456">Lyase</keyword>
<gene>
    <name evidence="3" type="ORF">K7G82_16475</name>
</gene>
<dbReference type="EMBL" id="JAINVV010000008">
    <property type="protein sequence ID" value="MBY8823902.1"/>
    <property type="molecule type" value="Genomic_DNA"/>
</dbReference>
<dbReference type="InterPro" id="IPR011234">
    <property type="entry name" value="Fumarylacetoacetase-like_C"/>
</dbReference>
<dbReference type="InterPro" id="IPR036663">
    <property type="entry name" value="Fumarylacetoacetase_C_sf"/>
</dbReference>
<evidence type="ECO:0000313" key="3">
    <source>
        <dbReference type="EMBL" id="MBY8823902.1"/>
    </source>
</evidence>
<organism evidence="3 4">
    <name type="scientific">Sphingomonas colocasiae</name>
    <dbReference type="NCBI Taxonomy" id="1848973"/>
    <lineage>
        <taxon>Bacteria</taxon>
        <taxon>Pseudomonadati</taxon>
        <taxon>Pseudomonadota</taxon>
        <taxon>Alphaproteobacteria</taxon>
        <taxon>Sphingomonadales</taxon>
        <taxon>Sphingomonadaceae</taxon>
        <taxon>Sphingomonas</taxon>
    </lineage>
</organism>
<dbReference type="GO" id="GO:0016787">
    <property type="term" value="F:hydrolase activity"/>
    <property type="evidence" value="ECO:0007669"/>
    <property type="project" value="UniProtKB-KW"/>
</dbReference>
<dbReference type="Proteomes" id="UP000706039">
    <property type="component" value="Unassembled WGS sequence"/>
</dbReference>
<accession>A0ABS7PRD2</accession>
<proteinExistence type="predicted"/>
<comment type="caution">
    <text evidence="3">The sequence shown here is derived from an EMBL/GenBank/DDBJ whole genome shotgun (WGS) entry which is preliminary data.</text>
</comment>
<dbReference type="Pfam" id="PF01557">
    <property type="entry name" value="FAA_hydrolase"/>
    <property type="match status" value="1"/>
</dbReference>
<dbReference type="RefSeq" id="WP_222991008.1">
    <property type="nucleotide sequence ID" value="NZ_JAINVV010000008.1"/>
</dbReference>
<sequence>MPDLDLIAERLDTAALTARSTAQITAEHPGFALDDAYAVQRRLIDRRIARGETLVGMKMGFTSRAKMAQMGVSDLIWGRLTNAMRIADGGTLDMARFVHPRAEPEIAFRLKAPLSGAVTPAEARAAIGEIAPAIEIIDSRYTDFRFALSDVVADNSSSSAFVIGPWQAPFDDLSDIGMTMRFDGEPVQSGSTEAILGDPVQSLVEAARLTAASGVTLEAGWIILCGAATSAEALKPGIRVSLDAGPLGQAGFSVVGASA</sequence>
<keyword evidence="3" id="KW-0378">Hydrolase</keyword>
<keyword evidence="4" id="KW-1185">Reference proteome</keyword>
<dbReference type="Gene3D" id="3.90.850.10">
    <property type="entry name" value="Fumarylacetoacetase-like, C-terminal domain"/>
    <property type="match status" value="1"/>
</dbReference>
<evidence type="ECO:0000313" key="4">
    <source>
        <dbReference type="Proteomes" id="UP000706039"/>
    </source>
</evidence>
<reference evidence="3 4" key="1">
    <citation type="submission" date="2021-08" db="EMBL/GenBank/DDBJ databases">
        <authorList>
            <person name="Tuo L."/>
        </authorList>
    </citation>
    <scope>NUCLEOTIDE SEQUENCE [LARGE SCALE GENOMIC DNA]</scope>
    <source>
        <strain evidence="3 4">JCM 31229</strain>
    </source>
</reference>
<evidence type="ECO:0000259" key="2">
    <source>
        <dbReference type="Pfam" id="PF01557"/>
    </source>
</evidence>
<dbReference type="InterPro" id="IPR050772">
    <property type="entry name" value="Hydratase-Decarb/MhpD_sf"/>
</dbReference>
<dbReference type="SUPFAM" id="SSF56529">
    <property type="entry name" value="FAH"/>
    <property type="match status" value="1"/>
</dbReference>